<evidence type="ECO:0000313" key="2">
    <source>
        <dbReference type="Proteomes" id="UP000824890"/>
    </source>
</evidence>
<accession>A0ABQ8AT21</accession>
<sequence>MDNQAKCCLGAMIQKTEEQVFEGSYVIHGKDENESLIKFMFLELDLQNCKDVYEALDNFVGGVDKNTVNLKENEMDEASLMMIKVCVDSDHDKSCTFKTHKEATFESFKDDVAEYFGVEEHRLRFYTSEAASSLVLSRSYSATVEQVVKSDTVLVKFDTKPGVTGICDLCPRVNLDDVLDMEDYGREPRVIKPKATKRPSKRYNK</sequence>
<comment type="caution">
    <text evidence="1">The sequence shown here is derived from an EMBL/GenBank/DDBJ whole genome shotgun (WGS) entry which is preliminary data.</text>
</comment>
<protein>
    <submittedName>
        <fullName evidence="1">Uncharacterized protein</fullName>
    </submittedName>
</protein>
<keyword evidence="2" id="KW-1185">Reference proteome</keyword>
<proteinExistence type="predicted"/>
<reference evidence="1 2" key="1">
    <citation type="submission" date="2021-05" db="EMBL/GenBank/DDBJ databases">
        <title>Genome Assembly of Synthetic Allotetraploid Brassica napus Reveals Homoeologous Exchanges between Subgenomes.</title>
        <authorList>
            <person name="Davis J.T."/>
        </authorList>
    </citation>
    <scope>NUCLEOTIDE SEQUENCE [LARGE SCALE GENOMIC DNA]</scope>
    <source>
        <strain evidence="2">cv. Da-Ae</strain>
        <tissue evidence="1">Seedling</tissue>
    </source>
</reference>
<dbReference type="Proteomes" id="UP000824890">
    <property type="component" value="Unassembled WGS sequence"/>
</dbReference>
<name>A0ABQ8AT21_BRANA</name>
<organism evidence="1 2">
    <name type="scientific">Brassica napus</name>
    <name type="common">Rape</name>
    <dbReference type="NCBI Taxonomy" id="3708"/>
    <lineage>
        <taxon>Eukaryota</taxon>
        <taxon>Viridiplantae</taxon>
        <taxon>Streptophyta</taxon>
        <taxon>Embryophyta</taxon>
        <taxon>Tracheophyta</taxon>
        <taxon>Spermatophyta</taxon>
        <taxon>Magnoliopsida</taxon>
        <taxon>eudicotyledons</taxon>
        <taxon>Gunneridae</taxon>
        <taxon>Pentapetalae</taxon>
        <taxon>rosids</taxon>
        <taxon>malvids</taxon>
        <taxon>Brassicales</taxon>
        <taxon>Brassicaceae</taxon>
        <taxon>Brassiceae</taxon>
        <taxon>Brassica</taxon>
    </lineage>
</organism>
<gene>
    <name evidence="1" type="ORF">HID58_045176</name>
</gene>
<dbReference type="EMBL" id="JAGKQM010000012">
    <property type="protein sequence ID" value="KAH0895608.1"/>
    <property type="molecule type" value="Genomic_DNA"/>
</dbReference>
<evidence type="ECO:0000313" key="1">
    <source>
        <dbReference type="EMBL" id="KAH0895608.1"/>
    </source>
</evidence>